<sequence>MGPVVLKEKREALFTAQTREKINFLEYSSRMGSLNQNQSQTSEGSKTARPQGFLNPDVLQSLSQTSLFHTLEKITNVEKLTLTNFPEWESSILIAFNARDLDCFLDPKWTASLPEDSALE</sequence>
<feature type="region of interest" description="Disordered" evidence="1">
    <location>
        <begin position="33"/>
        <end position="54"/>
    </location>
</feature>
<protein>
    <submittedName>
        <fullName evidence="2">Uncharacterized protein</fullName>
    </submittedName>
</protein>
<dbReference type="AlphaFoldDB" id="A0A9Q3FDT7"/>
<reference evidence="2" key="1">
    <citation type="submission" date="2021-03" db="EMBL/GenBank/DDBJ databases">
        <title>Draft genome sequence of rust myrtle Austropuccinia psidii MF-1, a brazilian biotype.</title>
        <authorList>
            <person name="Quecine M.C."/>
            <person name="Pachon D.M.R."/>
            <person name="Bonatelli M.L."/>
            <person name="Correr F.H."/>
            <person name="Franceschini L.M."/>
            <person name="Leite T.F."/>
            <person name="Margarido G.R.A."/>
            <person name="Almeida C.A."/>
            <person name="Ferrarezi J.A."/>
            <person name="Labate C.A."/>
        </authorList>
    </citation>
    <scope>NUCLEOTIDE SEQUENCE</scope>
    <source>
        <strain evidence="2">MF-1</strain>
    </source>
</reference>
<keyword evidence="3" id="KW-1185">Reference proteome</keyword>
<name>A0A9Q3FDT7_9BASI</name>
<feature type="compositionally biased region" description="Polar residues" evidence="1">
    <location>
        <begin position="33"/>
        <end position="45"/>
    </location>
</feature>
<dbReference type="EMBL" id="AVOT02043053">
    <property type="protein sequence ID" value="MBW0538471.1"/>
    <property type="molecule type" value="Genomic_DNA"/>
</dbReference>
<accession>A0A9Q3FDT7</accession>
<dbReference type="Proteomes" id="UP000765509">
    <property type="component" value="Unassembled WGS sequence"/>
</dbReference>
<gene>
    <name evidence="2" type="ORF">O181_078186</name>
</gene>
<evidence type="ECO:0000313" key="3">
    <source>
        <dbReference type="Proteomes" id="UP000765509"/>
    </source>
</evidence>
<proteinExistence type="predicted"/>
<comment type="caution">
    <text evidence="2">The sequence shown here is derived from an EMBL/GenBank/DDBJ whole genome shotgun (WGS) entry which is preliminary data.</text>
</comment>
<evidence type="ECO:0000256" key="1">
    <source>
        <dbReference type="SAM" id="MobiDB-lite"/>
    </source>
</evidence>
<organism evidence="2 3">
    <name type="scientific">Austropuccinia psidii MF-1</name>
    <dbReference type="NCBI Taxonomy" id="1389203"/>
    <lineage>
        <taxon>Eukaryota</taxon>
        <taxon>Fungi</taxon>
        <taxon>Dikarya</taxon>
        <taxon>Basidiomycota</taxon>
        <taxon>Pucciniomycotina</taxon>
        <taxon>Pucciniomycetes</taxon>
        <taxon>Pucciniales</taxon>
        <taxon>Sphaerophragmiaceae</taxon>
        <taxon>Austropuccinia</taxon>
    </lineage>
</organism>
<evidence type="ECO:0000313" key="2">
    <source>
        <dbReference type="EMBL" id="MBW0538471.1"/>
    </source>
</evidence>